<dbReference type="KEGG" id="elux:BTN50_1339"/>
<reference evidence="2" key="1">
    <citation type="submission" date="2017-04" db="EMBL/GenBank/DDBJ databases">
        <title>Genome evolution of the luminous symbionts of deep sea anglerfish.</title>
        <authorList>
            <person name="Hendry T.A."/>
        </authorList>
    </citation>
    <scope>NUCLEOTIDE SEQUENCE [LARGE SCALE GENOMIC DNA]</scope>
</reference>
<sequence>MLKHTRRKINAILGCEKNHFDAIIHSTTMNPIILNFKFLFLVIG</sequence>
<keyword evidence="2" id="KW-1185">Reference proteome</keyword>
<proteinExistence type="predicted"/>
<evidence type="ECO:0000313" key="1">
    <source>
        <dbReference type="EMBL" id="ATF09819.1"/>
    </source>
</evidence>
<dbReference type="Proteomes" id="UP000218160">
    <property type="component" value="Chromosome 1"/>
</dbReference>
<dbReference type="AlphaFoldDB" id="A0A291B9X1"/>
<organism evidence="1 2">
    <name type="scientific">Candidatus Enterovibrio altilux</name>
    <dbReference type="NCBI Taxonomy" id="1927128"/>
    <lineage>
        <taxon>Bacteria</taxon>
        <taxon>Pseudomonadati</taxon>
        <taxon>Pseudomonadota</taxon>
        <taxon>Gammaproteobacteria</taxon>
        <taxon>Vibrionales</taxon>
        <taxon>Vibrionaceae</taxon>
        <taxon>Enterovibrio</taxon>
    </lineage>
</organism>
<evidence type="ECO:0000313" key="2">
    <source>
        <dbReference type="Proteomes" id="UP000218160"/>
    </source>
</evidence>
<gene>
    <name evidence="1" type="ORF">BTN50_1339</name>
</gene>
<accession>A0A291B9X1</accession>
<dbReference type="EMBL" id="CP020660">
    <property type="protein sequence ID" value="ATF09819.1"/>
    <property type="molecule type" value="Genomic_DNA"/>
</dbReference>
<name>A0A291B9X1_9GAMM</name>
<protein>
    <submittedName>
        <fullName evidence="1">Uncharacterized protein</fullName>
    </submittedName>
</protein>